<dbReference type="Proteomes" id="UP001235939">
    <property type="component" value="Chromosome 10"/>
</dbReference>
<dbReference type="InterPro" id="IPR051690">
    <property type="entry name" value="PseI-like"/>
</dbReference>
<evidence type="ECO:0000313" key="3">
    <source>
        <dbReference type="Proteomes" id="UP001235939"/>
    </source>
</evidence>
<dbReference type="InterPro" id="IPR057736">
    <property type="entry name" value="SAF_PseI/NeuA/NeuB"/>
</dbReference>
<dbReference type="PANTHER" id="PTHR42966:SF1">
    <property type="entry name" value="SIALIC ACID SYNTHASE"/>
    <property type="match status" value="1"/>
</dbReference>
<dbReference type="InterPro" id="IPR013974">
    <property type="entry name" value="SAF"/>
</dbReference>
<dbReference type="SUPFAM" id="SSF51269">
    <property type="entry name" value="AFP III-like domain"/>
    <property type="match status" value="1"/>
</dbReference>
<dbReference type="InterPro" id="IPR006190">
    <property type="entry name" value="SAF_AFP_Neu5Ac"/>
</dbReference>
<accession>A0ABY6KXT6</accession>
<reference evidence="2 3" key="1">
    <citation type="submission" date="2022-01" db="EMBL/GenBank/DDBJ databases">
        <title>A chromosomal length assembly of Cordylochernes scorpioides.</title>
        <authorList>
            <person name="Zeh D."/>
            <person name="Zeh J."/>
        </authorList>
    </citation>
    <scope>NUCLEOTIDE SEQUENCE [LARGE SCALE GENOMIC DNA]</scope>
    <source>
        <strain evidence="2">IN4F17</strain>
        <tissue evidence="2">Whole Body</tissue>
    </source>
</reference>
<name>A0ABY6KXT6_9ARAC</name>
<evidence type="ECO:0000259" key="1">
    <source>
        <dbReference type="PROSITE" id="PS50844"/>
    </source>
</evidence>
<gene>
    <name evidence="2" type="ORF">LAZ67_10003862</name>
</gene>
<dbReference type="SMART" id="SM00858">
    <property type="entry name" value="SAF"/>
    <property type="match status" value="1"/>
</dbReference>
<dbReference type="Gene3D" id="3.20.20.70">
    <property type="entry name" value="Aldolase class I"/>
    <property type="match status" value="1"/>
</dbReference>
<dbReference type="CDD" id="cd11615">
    <property type="entry name" value="SAF_NeuB_like"/>
    <property type="match status" value="1"/>
</dbReference>
<dbReference type="InterPro" id="IPR013785">
    <property type="entry name" value="Aldolase_TIM"/>
</dbReference>
<protein>
    <submittedName>
        <fullName evidence="2">NANS</fullName>
    </submittedName>
</protein>
<proteinExistence type="predicted"/>
<dbReference type="EMBL" id="CP092872">
    <property type="protein sequence ID" value="UYV73508.1"/>
    <property type="molecule type" value="Genomic_DNA"/>
</dbReference>
<evidence type="ECO:0000313" key="2">
    <source>
        <dbReference type="EMBL" id="UYV73508.1"/>
    </source>
</evidence>
<feature type="domain" description="AFP-like" evidence="1">
    <location>
        <begin position="295"/>
        <end position="354"/>
    </location>
</feature>
<dbReference type="PROSITE" id="PS50844">
    <property type="entry name" value="AFP_LIKE"/>
    <property type="match status" value="1"/>
</dbReference>
<dbReference type="Gene3D" id="3.90.1210.10">
    <property type="entry name" value="Antifreeze-like/N-acetylneuraminic acid synthase C-terminal domain"/>
    <property type="match status" value="1"/>
</dbReference>
<dbReference type="Pfam" id="PF08666">
    <property type="entry name" value="SAF"/>
    <property type="match status" value="1"/>
</dbReference>
<sequence length="362" mass="39724">MMAATFKITPNHRVGGDNPCFIIAEIGQNHQGCFETAKKLIKAAKECGADCAKFQKTNLPSRFNRAALNRPYLSANSFGPTYGEHRQYLEFSNEEFRQLQKYTNEIGIIFSASGMDKPSVDFLHQLDVPFLKLGSGDSTNWELQAYTASLGRPVVASTGMQDWSSTCHMYNLLSGLTTNLALLHCVSAYPTPPAECRISLIPVYRREFPKAVIGYSGHEEGFTVTLAAVALGAKIVERHMTLDHHQKGSDHKSSLEPAQFKQMVEQIRQIEAALGTPHKELLPCEMPTFLKLGKSLVTTRSLSAGSVLEADHLCAKVAEPPGLPAQDISRVIGATITRDLAEDESLQQSDISHLSNGLKSLH</sequence>
<dbReference type="Pfam" id="PF03102">
    <property type="entry name" value="NeuB"/>
    <property type="match status" value="1"/>
</dbReference>
<dbReference type="SUPFAM" id="SSF51569">
    <property type="entry name" value="Aldolase"/>
    <property type="match status" value="1"/>
</dbReference>
<organism evidence="2 3">
    <name type="scientific">Cordylochernes scorpioides</name>
    <dbReference type="NCBI Taxonomy" id="51811"/>
    <lineage>
        <taxon>Eukaryota</taxon>
        <taxon>Metazoa</taxon>
        <taxon>Ecdysozoa</taxon>
        <taxon>Arthropoda</taxon>
        <taxon>Chelicerata</taxon>
        <taxon>Arachnida</taxon>
        <taxon>Pseudoscorpiones</taxon>
        <taxon>Cheliferoidea</taxon>
        <taxon>Chernetidae</taxon>
        <taxon>Cordylochernes</taxon>
    </lineage>
</organism>
<dbReference type="InterPro" id="IPR013132">
    <property type="entry name" value="PseI/NeuA/B-like_N"/>
</dbReference>
<dbReference type="PANTHER" id="PTHR42966">
    <property type="entry name" value="N-ACETYLNEURAMINATE SYNTHASE"/>
    <property type="match status" value="1"/>
</dbReference>
<keyword evidence="3" id="KW-1185">Reference proteome</keyword>
<dbReference type="InterPro" id="IPR036732">
    <property type="entry name" value="AFP_Neu5c_C_sf"/>
</dbReference>